<sequence>MVPAAWLRLGPGRARWRRLVHAASRDDGDPGEHDGEVAEEEQRPHL</sequence>
<evidence type="ECO:0000313" key="3">
    <source>
        <dbReference type="Proteomes" id="UP000805614"/>
    </source>
</evidence>
<gene>
    <name evidence="2" type="ORF">HKK74_05665</name>
</gene>
<name>A0ABR7LKT3_9ACTN</name>
<organism evidence="2 3">
    <name type="scientific">Actinomadura alba</name>
    <dbReference type="NCBI Taxonomy" id="406431"/>
    <lineage>
        <taxon>Bacteria</taxon>
        <taxon>Bacillati</taxon>
        <taxon>Actinomycetota</taxon>
        <taxon>Actinomycetes</taxon>
        <taxon>Streptosporangiales</taxon>
        <taxon>Thermomonosporaceae</taxon>
        <taxon>Actinomadura</taxon>
    </lineage>
</organism>
<feature type="compositionally biased region" description="Basic and acidic residues" evidence="1">
    <location>
        <begin position="23"/>
        <end position="46"/>
    </location>
</feature>
<dbReference type="RefSeq" id="WP_187242009.1">
    <property type="nucleotide sequence ID" value="NZ_BAAAOK010000017.1"/>
</dbReference>
<proteinExistence type="predicted"/>
<accession>A0ABR7LKT3</accession>
<evidence type="ECO:0000313" key="2">
    <source>
        <dbReference type="EMBL" id="MBC6464983.1"/>
    </source>
</evidence>
<reference evidence="2 3" key="1">
    <citation type="submission" date="2020-06" db="EMBL/GenBank/DDBJ databases">
        <title>Actinomadura xiongansis sp. nov., isolated from soil of Baiyangdian.</title>
        <authorList>
            <person name="Zhang X."/>
        </authorList>
    </citation>
    <scope>NUCLEOTIDE SEQUENCE [LARGE SCALE GENOMIC DNA]</scope>
    <source>
        <strain evidence="2 3">HBUM206468</strain>
    </source>
</reference>
<protein>
    <submittedName>
        <fullName evidence="2">Uncharacterized protein</fullName>
    </submittedName>
</protein>
<comment type="caution">
    <text evidence="2">The sequence shown here is derived from an EMBL/GenBank/DDBJ whole genome shotgun (WGS) entry which is preliminary data.</text>
</comment>
<dbReference type="EMBL" id="JABVEC010000003">
    <property type="protein sequence ID" value="MBC6464983.1"/>
    <property type="molecule type" value="Genomic_DNA"/>
</dbReference>
<keyword evidence="3" id="KW-1185">Reference proteome</keyword>
<dbReference type="Proteomes" id="UP000805614">
    <property type="component" value="Unassembled WGS sequence"/>
</dbReference>
<evidence type="ECO:0000256" key="1">
    <source>
        <dbReference type="SAM" id="MobiDB-lite"/>
    </source>
</evidence>
<feature type="region of interest" description="Disordered" evidence="1">
    <location>
        <begin position="22"/>
        <end position="46"/>
    </location>
</feature>